<feature type="compositionally biased region" description="Basic and acidic residues" evidence="1">
    <location>
        <begin position="1"/>
        <end position="10"/>
    </location>
</feature>
<gene>
    <name evidence="2" type="ORF">AVEN_145945_1</name>
</gene>
<proteinExistence type="predicted"/>
<keyword evidence="3" id="KW-1185">Reference proteome</keyword>
<sequence length="198" mass="23664">MADVSREHSSKSKNNRAHNKEKRKHSSHHKDNDIENDSKHDFRTNHKKDAPYKDTKQKSYDRNDKKHDERKIHFTQPQDDRHISYRSNERNHHSSAPFHRHDKHESIDGFRNSSNNDRYSNKYAGNTHSRTSYDDRRTNDERFVTFNRSTSSNNDECVASLWQKIDYLSNQVDVLTQENILAMFNYMNCYLIEFLSSI</sequence>
<accession>A0A4Y2HD61</accession>
<feature type="compositionally biased region" description="Polar residues" evidence="1">
    <location>
        <begin position="111"/>
        <end position="130"/>
    </location>
</feature>
<feature type="compositionally biased region" description="Basic and acidic residues" evidence="1">
    <location>
        <begin position="29"/>
        <end position="92"/>
    </location>
</feature>
<dbReference type="Proteomes" id="UP000499080">
    <property type="component" value="Unassembled WGS sequence"/>
</dbReference>
<protein>
    <submittedName>
        <fullName evidence="2">Uncharacterized protein</fullName>
    </submittedName>
</protein>
<evidence type="ECO:0000313" key="2">
    <source>
        <dbReference type="EMBL" id="GBM63240.1"/>
    </source>
</evidence>
<dbReference type="AlphaFoldDB" id="A0A4Y2HD61"/>
<comment type="caution">
    <text evidence="2">The sequence shown here is derived from an EMBL/GenBank/DDBJ whole genome shotgun (WGS) entry which is preliminary data.</text>
</comment>
<organism evidence="2 3">
    <name type="scientific">Araneus ventricosus</name>
    <name type="common">Orbweaver spider</name>
    <name type="synonym">Epeira ventricosa</name>
    <dbReference type="NCBI Taxonomy" id="182803"/>
    <lineage>
        <taxon>Eukaryota</taxon>
        <taxon>Metazoa</taxon>
        <taxon>Ecdysozoa</taxon>
        <taxon>Arthropoda</taxon>
        <taxon>Chelicerata</taxon>
        <taxon>Arachnida</taxon>
        <taxon>Araneae</taxon>
        <taxon>Araneomorphae</taxon>
        <taxon>Entelegynae</taxon>
        <taxon>Araneoidea</taxon>
        <taxon>Araneidae</taxon>
        <taxon>Araneus</taxon>
    </lineage>
</organism>
<evidence type="ECO:0000256" key="1">
    <source>
        <dbReference type="SAM" id="MobiDB-lite"/>
    </source>
</evidence>
<evidence type="ECO:0000313" key="3">
    <source>
        <dbReference type="Proteomes" id="UP000499080"/>
    </source>
</evidence>
<feature type="region of interest" description="Disordered" evidence="1">
    <location>
        <begin position="1"/>
        <end position="135"/>
    </location>
</feature>
<name>A0A4Y2HD61_ARAVE</name>
<dbReference type="EMBL" id="BGPR01001857">
    <property type="protein sequence ID" value="GBM63240.1"/>
    <property type="molecule type" value="Genomic_DNA"/>
</dbReference>
<feature type="compositionally biased region" description="Basic residues" evidence="1">
    <location>
        <begin position="11"/>
        <end position="28"/>
    </location>
</feature>
<reference evidence="2 3" key="1">
    <citation type="journal article" date="2019" name="Sci. Rep.">
        <title>Orb-weaving spider Araneus ventricosus genome elucidates the spidroin gene catalogue.</title>
        <authorList>
            <person name="Kono N."/>
            <person name="Nakamura H."/>
            <person name="Ohtoshi R."/>
            <person name="Moran D.A.P."/>
            <person name="Shinohara A."/>
            <person name="Yoshida Y."/>
            <person name="Fujiwara M."/>
            <person name="Mori M."/>
            <person name="Tomita M."/>
            <person name="Arakawa K."/>
        </authorList>
    </citation>
    <scope>NUCLEOTIDE SEQUENCE [LARGE SCALE GENOMIC DNA]</scope>
</reference>